<dbReference type="Gene3D" id="3.90.1140.10">
    <property type="entry name" value="Cyclic phosphodiesterase"/>
    <property type="match status" value="1"/>
</dbReference>
<dbReference type="InterPro" id="IPR015069">
    <property type="entry name" value="2H-PEstase_DUF1868"/>
</dbReference>
<dbReference type="EMBL" id="CDMZ01003111">
    <property type="protein sequence ID" value="CEM45135.1"/>
    <property type="molecule type" value="Genomic_DNA"/>
</dbReference>
<sequence>EAVPSGSDEERFFWFTVDRSTGWVGFGKATADGKIDGASASPLLCSRLLPPQKDGGDAETNTINHGFFGVTNWEDPARVRLVRAAEKPVELWKKKKFDKWGRMTRYVGVTSVCNLPPGSPTFQMMLQLQSLIKQNSMLQHHFGFTPPESFHMTTLDIVSGTSDKDLLVEEAARRCRDVFSSSEWTSFTMRPRDVFPSVCGINLDPVDAATGQSLQKWRDAVVGRLDSTEGFGSVRADPAYEFHVTIAYLVYPIVSEEGKEALRRFRLEANEMIKSLPLETFREPVLCSFQDMGVFKPFSFRDTVVLSQ</sequence>
<gene>
    <name evidence="2" type="ORF">Cvel_28932</name>
</gene>
<dbReference type="VEuPathDB" id="CryptoDB:Cvel_28932"/>
<dbReference type="Pfam" id="PF08975">
    <property type="entry name" value="2H-phosphodiest"/>
    <property type="match status" value="1"/>
</dbReference>
<organism evidence="2">
    <name type="scientific">Chromera velia CCMP2878</name>
    <dbReference type="NCBI Taxonomy" id="1169474"/>
    <lineage>
        <taxon>Eukaryota</taxon>
        <taxon>Sar</taxon>
        <taxon>Alveolata</taxon>
        <taxon>Colpodellida</taxon>
        <taxon>Chromeraceae</taxon>
        <taxon>Chromera</taxon>
    </lineage>
</organism>
<proteinExistence type="predicted"/>
<protein>
    <recommendedName>
        <fullName evidence="1">DUF1868 domain-containing protein</fullName>
    </recommendedName>
</protein>
<evidence type="ECO:0000259" key="1">
    <source>
        <dbReference type="Pfam" id="PF08975"/>
    </source>
</evidence>
<dbReference type="AlphaFoldDB" id="A0A0G4HLS8"/>
<reference evidence="2" key="1">
    <citation type="submission" date="2014-11" db="EMBL/GenBank/DDBJ databases">
        <authorList>
            <person name="Otto D Thomas"/>
            <person name="Naeem Raeece"/>
        </authorList>
    </citation>
    <scope>NUCLEOTIDE SEQUENCE</scope>
</reference>
<dbReference type="SUPFAM" id="SSF55144">
    <property type="entry name" value="LigT-like"/>
    <property type="match status" value="1"/>
</dbReference>
<name>A0A0G4HLS8_9ALVE</name>
<evidence type="ECO:0000313" key="2">
    <source>
        <dbReference type="EMBL" id="CEM45135.1"/>
    </source>
</evidence>
<dbReference type="InterPro" id="IPR009097">
    <property type="entry name" value="Cyclic_Pdiesterase"/>
</dbReference>
<feature type="non-terminal residue" evidence="2">
    <location>
        <position position="1"/>
    </location>
</feature>
<accession>A0A0G4HLS8</accession>
<feature type="domain" description="DUF1868" evidence="1">
    <location>
        <begin position="96"/>
        <end position="160"/>
    </location>
</feature>